<dbReference type="RefSeq" id="XP_040782309.1">
    <property type="nucleotide sequence ID" value="XM_040923000.1"/>
</dbReference>
<dbReference type="AlphaFoldDB" id="A0A9P5CUI4"/>
<organism evidence="1 2">
    <name type="scientific">Cryphonectria parasitica (strain ATCC 38755 / EP155)</name>
    <dbReference type="NCBI Taxonomy" id="660469"/>
    <lineage>
        <taxon>Eukaryota</taxon>
        <taxon>Fungi</taxon>
        <taxon>Dikarya</taxon>
        <taxon>Ascomycota</taxon>
        <taxon>Pezizomycotina</taxon>
        <taxon>Sordariomycetes</taxon>
        <taxon>Sordariomycetidae</taxon>
        <taxon>Diaporthales</taxon>
        <taxon>Cryphonectriaceae</taxon>
        <taxon>Cryphonectria-Endothia species complex</taxon>
        <taxon>Cryphonectria</taxon>
    </lineage>
</organism>
<comment type="caution">
    <text evidence="1">The sequence shown here is derived from an EMBL/GenBank/DDBJ whole genome shotgun (WGS) entry which is preliminary data.</text>
</comment>
<sequence length="179" mass="20192">MNSNKTHLLNPDQHTANCAAICLLMVGSFSADVRDTLLAYGYDPSEEDPRALHDLVLEALPKAAGEDVSTWMAELSNLSPTDRRFDGSLREFCLRLQYLRRRLYQAEPQPNDNLVLVMAVLGLARCDRYEGLSMTLGRELERGGLTWARLMGDLSTVHGREVRERRRLRAKEVDDESGS</sequence>
<reference evidence="1" key="1">
    <citation type="journal article" date="2020" name="Phytopathology">
        <title>Genome sequence of the chestnut blight fungus Cryphonectria parasitica EP155: A fundamental resource for an archetypical invasive plant pathogen.</title>
        <authorList>
            <person name="Crouch J.A."/>
            <person name="Dawe A."/>
            <person name="Aerts A."/>
            <person name="Barry K."/>
            <person name="Churchill A.C.L."/>
            <person name="Grimwood J."/>
            <person name="Hillman B."/>
            <person name="Milgroom M.G."/>
            <person name="Pangilinan J."/>
            <person name="Smith M."/>
            <person name="Salamov A."/>
            <person name="Schmutz J."/>
            <person name="Yadav J."/>
            <person name="Grigoriev I.V."/>
            <person name="Nuss D."/>
        </authorList>
    </citation>
    <scope>NUCLEOTIDE SEQUENCE</scope>
    <source>
        <strain evidence="1">EP155</strain>
    </source>
</reference>
<name>A0A9P5CUI4_CRYP1</name>
<proteinExistence type="predicted"/>
<dbReference type="OrthoDB" id="5219111at2759"/>
<accession>A0A9P5CUI4</accession>
<keyword evidence="2" id="KW-1185">Reference proteome</keyword>
<protein>
    <submittedName>
        <fullName evidence="1">Uncharacterized protein</fullName>
    </submittedName>
</protein>
<dbReference type="GeneID" id="63840129"/>
<evidence type="ECO:0000313" key="2">
    <source>
        <dbReference type="Proteomes" id="UP000803844"/>
    </source>
</evidence>
<gene>
    <name evidence="1" type="ORF">M406DRAFT_354826</name>
</gene>
<dbReference type="Proteomes" id="UP000803844">
    <property type="component" value="Unassembled WGS sequence"/>
</dbReference>
<dbReference type="EMBL" id="MU032344">
    <property type="protein sequence ID" value="KAF3771348.1"/>
    <property type="molecule type" value="Genomic_DNA"/>
</dbReference>
<evidence type="ECO:0000313" key="1">
    <source>
        <dbReference type="EMBL" id="KAF3771348.1"/>
    </source>
</evidence>